<evidence type="ECO:0008006" key="3">
    <source>
        <dbReference type="Google" id="ProtNLM"/>
    </source>
</evidence>
<dbReference type="Proteomes" id="UP000233781">
    <property type="component" value="Unassembled WGS sequence"/>
</dbReference>
<reference evidence="1 2" key="1">
    <citation type="submission" date="2017-12" db="EMBL/GenBank/DDBJ databases">
        <title>Sequencing the genomes of 1000 Actinobacteria strains.</title>
        <authorList>
            <person name="Klenk H.-P."/>
        </authorList>
    </citation>
    <scope>NUCLEOTIDE SEQUENCE [LARGE SCALE GENOMIC DNA]</scope>
    <source>
        <strain evidence="1 2">DSM 12806</strain>
    </source>
</reference>
<accession>A0A2N3YMM1</accession>
<gene>
    <name evidence="1" type="ORF">ATL31_2971</name>
</gene>
<name>A0A2N3YMM1_9MICO</name>
<sequence>MDEVDRLYDTRDGFDRAAQALGAAAVPTGRPYEGTDESGEVRVRLTPEGHLDDVRVGMGWRSRLGADALPAAVQDAIARASAGRLEDWGHGLDTALSGPPAPLRPAPALYDTLAGQLEDRVRSARTPAEIRAVEAALVEVMDELLRSVDEATAEVDAVLTETVRGESGRDRHVVVELTATGEVTTLTYDDAWLQRAHAANIGRETMLAVTAARRALTGRTVADAVAGSRLNRLQTMLNDPDAVAARLGL</sequence>
<evidence type="ECO:0000313" key="2">
    <source>
        <dbReference type="Proteomes" id="UP000233781"/>
    </source>
</evidence>
<dbReference type="OrthoDB" id="3295730at2"/>
<dbReference type="InterPro" id="IPR036894">
    <property type="entry name" value="YbaB-like_sf"/>
</dbReference>
<protein>
    <recommendedName>
        <fullName evidence="3">YbaB/EbfC DNA-binding family protein</fullName>
    </recommendedName>
</protein>
<dbReference type="RefSeq" id="WP_101396571.1">
    <property type="nucleotide sequence ID" value="NZ_PJNE01000001.1"/>
</dbReference>
<dbReference type="Gene3D" id="3.30.1310.10">
    <property type="entry name" value="Nucleoid-associated protein YbaB-like domain"/>
    <property type="match status" value="1"/>
</dbReference>
<keyword evidence="2" id="KW-1185">Reference proteome</keyword>
<organism evidence="1 2">
    <name type="scientific">Phycicoccus duodecadis</name>
    <dbReference type="NCBI Taxonomy" id="173053"/>
    <lineage>
        <taxon>Bacteria</taxon>
        <taxon>Bacillati</taxon>
        <taxon>Actinomycetota</taxon>
        <taxon>Actinomycetes</taxon>
        <taxon>Micrococcales</taxon>
        <taxon>Intrasporangiaceae</taxon>
        <taxon>Phycicoccus</taxon>
    </lineage>
</organism>
<proteinExistence type="predicted"/>
<dbReference type="EMBL" id="PJNE01000001">
    <property type="protein sequence ID" value="PKW28115.1"/>
    <property type="molecule type" value="Genomic_DNA"/>
</dbReference>
<comment type="caution">
    <text evidence="1">The sequence shown here is derived from an EMBL/GenBank/DDBJ whole genome shotgun (WGS) entry which is preliminary data.</text>
</comment>
<dbReference type="AlphaFoldDB" id="A0A2N3YMM1"/>
<evidence type="ECO:0000313" key="1">
    <source>
        <dbReference type="EMBL" id="PKW28115.1"/>
    </source>
</evidence>